<feature type="domain" description="Spi protease inhibitor" evidence="8">
    <location>
        <begin position="27"/>
        <end position="113"/>
    </location>
</feature>
<protein>
    <submittedName>
        <fullName evidence="10">Peptidase C10 family protein</fullName>
    </submittedName>
</protein>
<dbReference type="InterPro" id="IPR032675">
    <property type="entry name" value="LRR_dom_sf"/>
</dbReference>
<dbReference type="InterPro" id="IPR038765">
    <property type="entry name" value="Papain-like_cys_pep_sf"/>
</dbReference>
<evidence type="ECO:0000256" key="2">
    <source>
        <dbReference type="ARBA" id="ARBA00022670"/>
    </source>
</evidence>
<dbReference type="Gene3D" id="3.30.160.710">
    <property type="match status" value="1"/>
</dbReference>
<keyword evidence="2" id="KW-0645">Protease</keyword>
<keyword evidence="3 7" id="KW-0732">Signal</keyword>
<evidence type="ECO:0000313" key="11">
    <source>
        <dbReference type="Proteomes" id="UP000278983"/>
    </source>
</evidence>
<dbReference type="RefSeq" id="WP_126677593.1">
    <property type="nucleotide sequence ID" value="NZ_RYYU01000001.1"/>
</dbReference>
<dbReference type="InterPro" id="IPR025896">
    <property type="entry name" value="Spi_Prtas-inh"/>
</dbReference>
<organism evidence="10 11">
    <name type="scientific">Prevotella koreensis</name>
    <dbReference type="NCBI Taxonomy" id="2490854"/>
    <lineage>
        <taxon>Bacteria</taxon>
        <taxon>Pseudomonadati</taxon>
        <taxon>Bacteroidota</taxon>
        <taxon>Bacteroidia</taxon>
        <taxon>Bacteroidales</taxon>
        <taxon>Prevotellaceae</taxon>
        <taxon>Prevotella</taxon>
    </lineage>
</organism>
<proteinExistence type="inferred from homology"/>
<feature type="signal peptide" evidence="7">
    <location>
        <begin position="1"/>
        <end position="23"/>
    </location>
</feature>
<feature type="active site" description="Nucleophile" evidence="6">
    <location>
        <position position="181"/>
    </location>
</feature>
<evidence type="ECO:0000256" key="6">
    <source>
        <dbReference type="PIRSR" id="PIRSR600200-1"/>
    </source>
</evidence>
<dbReference type="InterPro" id="IPR041286">
    <property type="entry name" value="MBG_2"/>
</dbReference>
<dbReference type="Gene3D" id="3.80.10.10">
    <property type="entry name" value="Ribonuclease Inhibitor"/>
    <property type="match status" value="1"/>
</dbReference>
<evidence type="ECO:0000259" key="9">
    <source>
        <dbReference type="Pfam" id="PF18676"/>
    </source>
</evidence>
<keyword evidence="4" id="KW-0378">Hydrolase</keyword>
<evidence type="ECO:0000256" key="3">
    <source>
        <dbReference type="ARBA" id="ARBA00022729"/>
    </source>
</evidence>
<sequence>MLNIKKATLLLALALLCVVTASAKPRTKAEMKSLAKQAINAHLVKQHRAPRKGEVVELKSQKATVVLGYKEGGYAVVSNDDLLPEVLGYSDTRFDVSTTNENLKWWLEAMDEAARIIVAKGQPRKLVAPDPSKYQTAVAPMCTTKWGQTVPYNNYCPPGTNTGSGDGHDYGNDTERCVVGCVATAMAQVLAHNKYPQTGIGTHSVQVKQTGGHMETFTVNFEEAVYDYENMLDEYKEGNYTETEGKAVALLSYHCGVASDMEYGLSGSGTYTNKAADGLRRNFGISTAKFYDRNESKLNEADWMDLIFNELSNGRPLMYGGVSYYGWQMVGHEFVFDGYDETGKVSVNWGWNGSGDGYYDVSLLDVDAYEWKYYQDMVIGIEGGVPVDLQTKDITMEQAGTMGSMIAADDRLLVGELKVKGNINSSDLKLLREMAGVDNEGNKTKGNMFSLDLSEARIVAGGEPYLLEDGNAYTTANDELPYKAFYMASKLRTLKLPKTIKKIGDGAIALLSRLSELTFADESEGQEYKVNGNEILSNDGTELIAVASIAAGEYVIPNTVTKVHAYAMAGCSKISKLTVPATVETFGREAMRNCSSIKELRSESRTVPAVGAMAFDGVNESLCKLIIPAGTKDLYGRAQGWKKFVNVKEYGTTIKPTNATRKYGEQNPTSYSYQLLGDYVTGKPEIYTDATPESPVGRYPIHAKPGTITAPDVTYEDGYLIITRAELTVTVEEATRKQYEEDPEFVLHFEGFVNGEDESVITTMPTVTSNATYDSPEGEYVLTISGGEAQNYKFKYISGKLIISGVAEKPTGIDVITISENEPRDIYNVHGQLVRRAATSVAGLPAGVYIIDGKKIVVR</sequence>
<evidence type="ECO:0000256" key="5">
    <source>
        <dbReference type="ARBA" id="ARBA00022807"/>
    </source>
</evidence>
<dbReference type="InterPro" id="IPR000200">
    <property type="entry name" value="Peptidase_C10"/>
</dbReference>
<dbReference type="Pfam" id="PF13306">
    <property type="entry name" value="LRR_5"/>
    <property type="match status" value="2"/>
</dbReference>
<dbReference type="Pfam" id="PF13734">
    <property type="entry name" value="Inhibitor_I69"/>
    <property type="match status" value="1"/>
</dbReference>
<comment type="caution">
    <text evidence="10">The sequence shown here is derived from an EMBL/GenBank/DDBJ whole genome shotgun (WGS) entry which is preliminary data.</text>
</comment>
<dbReference type="GO" id="GO:0006508">
    <property type="term" value="P:proteolysis"/>
    <property type="evidence" value="ECO:0007669"/>
    <property type="project" value="UniProtKB-KW"/>
</dbReference>
<name>A0A3S0RYM1_9BACT</name>
<gene>
    <name evidence="10" type="ORF">EHV08_01070</name>
</gene>
<reference evidence="10 11" key="1">
    <citation type="submission" date="2018-12" db="EMBL/GenBank/DDBJ databases">
        <title>Genome sequencing of Prevotella sp. KCOM 3155 (= JS262).</title>
        <authorList>
            <person name="Kook J.-K."/>
            <person name="Park S.-N."/>
            <person name="Lim Y.K."/>
        </authorList>
    </citation>
    <scope>NUCLEOTIDE SEQUENCE [LARGE SCALE GENOMIC DNA]</scope>
    <source>
        <strain evidence="10 11">KCOM 3155</strain>
    </source>
</reference>
<dbReference type="InterPro" id="IPR026906">
    <property type="entry name" value="LRR_5"/>
</dbReference>
<dbReference type="AlphaFoldDB" id="A0A3S0RYM1"/>
<dbReference type="InterPro" id="IPR044934">
    <property type="entry name" value="Streptopain_sf"/>
</dbReference>
<dbReference type="OrthoDB" id="2235251at2"/>
<dbReference type="Gene3D" id="3.40.50.12480">
    <property type="match status" value="1"/>
</dbReference>
<feature type="active site" description="Proton acceptor" evidence="6">
    <location>
        <position position="332"/>
    </location>
</feature>
<dbReference type="Gene3D" id="3.90.70.50">
    <property type="entry name" value="Peptidase C10, streptopain"/>
    <property type="match status" value="1"/>
</dbReference>
<feature type="chain" id="PRO_5018603608" evidence="7">
    <location>
        <begin position="24"/>
        <end position="859"/>
    </location>
</feature>
<evidence type="ECO:0000256" key="7">
    <source>
        <dbReference type="SAM" id="SignalP"/>
    </source>
</evidence>
<evidence type="ECO:0000256" key="1">
    <source>
        <dbReference type="ARBA" id="ARBA00009693"/>
    </source>
</evidence>
<dbReference type="GO" id="GO:0008234">
    <property type="term" value="F:cysteine-type peptidase activity"/>
    <property type="evidence" value="ECO:0007669"/>
    <property type="project" value="UniProtKB-KW"/>
</dbReference>
<accession>A0A3S0RYM1</accession>
<evidence type="ECO:0000256" key="4">
    <source>
        <dbReference type="ARBA" id="ARBA00022801"/>
    </source>
</evidence>
<dbReference type="PRINTS" id="PR00797">
    <property type="entry name" value="STREPTOPAIN"/>
</dbReference>
<dbReference type="Pfam" id="PF01640">
    <property type="entry name" value="Peptidase_C10"/>
    <property type="match status" value="1"/>
</dbReference>
<keyword evidence="5" id="KW-0788">Thiol protease</keyword>
<evidence type="ECO:0000313" key="10">
    <source>
        <dbReference type="EMBL" id="RUL58496.1"/>
    </source>
</evidence>
<feature type="domain" description="MBG" evidence="9">
    <location>
        <begin position="727"/>
        <end position="801"/>
    </location>
</feature>
<dbReference type="SUPFAM" id="SSF54001">
    <property type="entry name" value="Cysteine proteinases"/>
    <property type="match status" value="1"/>
</dbReference>
<dbReference type="EMBL" id="RYYU01000001">
    <property type="protein sequence ID" value="RUL58496.1"/>
    <property type="molecule type" value="Genomic_DNA"/>
</dbReference>
<keyword evidence="11" id="KW-1185">Reference proteome</keyword>
<dbReference type="Proteomes" id="UP000278983">
    <property type="component" value="Unassembled WGS sequence"/>
</dbReference>
<evidence type="ECO:0000259" key="8">
    <source>
        <dbReference type="Pfam" id="PF13734"/>
    </source>
</evidence>
<dbReference type="Pfam" id="PF18676">
    <property type="entry name" value="MBG_2"/>
    <property type="match status" value="1"/>
</dbReference>
<comment type="similarity">
    <text evidence="1">Belongs to the peptidase C10 family.</text>
</comment>